<dbReference type="PANTHER" id="PTHR12385">
    <property type="entry name" value="CHOLINE TRANSPORTER-LIKE (SLC FAMILY 44)"/>
    <property type="match status" value="1"/>
</dbReference>
<dbReference type="InterPro" id="IPR007603">
    <property type="entry name" value="Choline_transptr-like"/>
</dbReference>
<comment type="subcellular location">
    <subcellularLocation>
        <location evidence="6">Cell membrane</location>
        <topology evidence="6">Multi-pass membrane protein</topology>
    </subcellularLocation>
    <subcellularLocation>
        <location evidence="1">Membrane</location>
        <topology evidence="1">Multi-pass membrane protein</topology>
    </subcellularLocation>
</comment>
<gene>
    <name evidence="8" type="ORF">CYLTODRAFT_487583</name>
</gene>
<evidence type="ECO:0000313" key="9">
    <source>
        <dbReference type="Proteomes" id="UP000054007"/>
    </source>
</evidence>
<feature type="compositionally biased region" description="Low complexity" evidence="7">
    <location>
        <begin position="690"/>
        <end position="706"/>
    </location>
</feature>
<feature type="transmembrane region" description="Helical" evidence="6">
    <location>
        <begin position="381"/>
        <end position="401"/>
    </location>
</feature>
<dbReference type="GO" id="GO:0022857">
    <property type="term" value="F:transmembrane transporter activity"/>
    <property type="evidence" value="ECO:0007669"/>
    <property type="project" value="UniProtKB-UniRule"/>
</dbReference>
<feature type="transmembrane region" description="Helical" evidence="6">
    <location>
        <begin position="290"/>
        <end position="311"/>
    </location>
</feature>
<evidence type="ECO:0000256" key="5">
    <source>
        <dbReference type="ARBA" id="ARBA00023136"/>
    </source>
</evidence>
<feature type="transmembrane region" description="Helical" evidence="6">
    <location>
        <begin position="475"/>
        <end position="496"/>
    </location>
</feature>
<reference evidence="8 9" key="1">
    <citation type="journal article" date="2015" name="Fungal Genet. Biol.">
        <title>Evolution of novel wood decay mechanisms in Agaricales revealed by the genome sequences of Fistulina hepatica and Cylindrobasidium torrendii.</title>
        <authorList>
            <person name="Floudas D."/>
            <person name="Held B.W."/>
            <person name="Riley R."/>
            <person name="Nagy L.G."/>
            <person name="Koehler G."/>
            <person name="Ransdell A.S."/>
            <person name="Younus H."/>
            <person name="Chow J."/>
            <person name="Chiniquy J."/>
            <person name="Lipzen A."/>
            <person name="Tritt A."/>
            <person name="Sun H."/>
            <person name="Haridas S."/>
            <person name="LaButti K."/>
            <person name="Ohm R.A."/>
            <person name="Kues U."/>
            <person name="Blanchette R.A."/>
            <person name="Grigoriev I.V."/>
            <person name="Minto R.E."/>
            <person name="Hibbett D.S."/>
        </authorList>
    </citation>
    <scope>NUCLEOTIDE SEQUENCE [LARGE SCALE GENOMIC DNA]</scope>
    <source>
        <strain evidence="8 9">FP15055 ss-10</strain>
    </source>
</reference>
<dbReference type="STRING" id="1314674.A0A0D7BKS5"/>
<feature type="transmembrane region" description="Helical" evidence="6">
    <location>
        <begin position="249"/>
        <end position="269"/>
    </location>
</feature>
<feature type="transmembrane region" description="Helical" evidence="6">
    <location>
        <begin position="181"/>
        <end position="201"/>
    </location>
</feature>
<dbReference type="PANTHER" id="PTHR12385:SF88">
    <property type="entry name" value="CHOLINE TRANSPORTER-LIKE PROTEIN CTL1"/>
    <property type="match status" value="1"/>
</dbReference>
<feature type="transmembrane region" description="Helical" evidence="6">
    <location>
        <begin position="508"/>
        <end position="529"/>
    </location>
</feature>
<dbReference type="AlphaFoldDB" id="A0A0D7BKS5"/>
<evidence type="ECO:0000256" key="6">
    <source>
        <dbReference type="RuleBase" id="RU368066"/>
    </source>
</evidence>
<name>A0A0D7BKS5_9AGAR</name>
<keyword evidence="4 6" id="KW-1133">Transmembrane helix</keyword>
<feature type="transmembrane region" description="Helical" evidence="6">
    <location>
        <begin position="213"/>
        <end position="237"/>
    </location>
</feature>
<sequence>MTSSFAAFASQMLHRPSPSADADEPMFFSFTSGGGGRSMRLDEDDDEEDPHLHMRESDDPYGQYDESDDDDHSEGGWLAHQGSPLLPSPGPSSPSPPPPPPRTETRAHKPQQQHISLTASLLPQTSPHSVFSLPLVPARRPTAFNDFPYIAAYLACVTACIIACIALLFSKPPNRTDYKTLIQTIPLLTILTVLAAALSYGHLFVLKIFARPALLASSLLVPISLAICALWAFVGSFTYEGEPTWGESVGLRLFSLIPLVLSILAFRNLDQLPRDIHTTVSMLELIDRVLRANPLLLGVSPALLVGLWIASIPFVTILFRVDMIIGWGAIGAIGTWLWTWGVARGIMRVVVAGVVGSHYFNPRAGDTRPLHAAGHRATQTSLGSVIVASLILTIIRMLGLLSIGLGRLPIYTSVPFLVSFSRWAVRWLDSVTSSLSKFALTWVGLTGETFFNAARKSQSVSAETMKQKLARPPSLRLLLTTTATLPLPSFLILYLFVAHTLNAPNKALGIAIMGGAVTLLTAWMCVGLIRDIGDSLWMAWCIDQQQPTGSERRAMNAEWREDVTRAFEYRPSQQPATQPIRRFPPPPPEAQSTLPVYSPPRPPARQLRSPTPPPMQPRAQYAYSPPQQPRRLQSPPMHEPEPEPLNVDDLDPFDTEHTPMPSVMDESSQSRAYTESRGSSFTQSMRGPTQSSVLAAVQSSSSSSRLPDSDSESEEEDGGVFPGSGLFGSGGL</sequence>
<dbReference type="GO" id="GO:0005886">
    <property type="term" value="C:plasma membrane"/>
    <property type="evidence" value="ECO:0007669"/>
    <property type="project" value="UniProtKB-SubCell"/>
</dbReference>
<evidence type="ECO:0000256" key="1">
    <source>
        <dbReference type="ARBA" id="ARBA00004141"/>
    </source>
</evidence>
<proteinExistence type="inferred from homology"/>
<comment type="function">
    <text evidence="6">Probably involved in transport through the plasma membrane.</text>
</comment>
<feature type="transmembrane region" description="Helical" evidence="6">
    <location>
        <begin position="149"/>
        <end position="169"/>
    </location>
</feature>
<dbReference type="OrthoDB" id="420519at2759"/>
<comment type="similarity">
    <text evidence="2 6">Belongs to the CTL (choline transporter-like) family.</text>
</comment>
<organism evidence="8 9">
    <name type="scientific">Cylindrobasidium torrendii FP15055 ss-10</name>
    <dbReference type="NCBI Taxonomy" id="1314674"/>
    <lineage>
        <taxon>Eukaryota</taxon>
        <taxon>Fungi</taxon>
        <taxon>Dikarya</taxon>
        <taxon>Basidiomycota</taxon>
        <taxon>Agaricomycotina</taxon>
        <taxon>Agaricomycetes</taxon>
        <taxon>Agaricomycetidae</taxon>
        <taxon>Agaricales</taxon>
        <taxon>Marasmiineae</taxon>
        <taxon>Physalacriaceae</taxon>
        <taxon>Cylindrobasidium</taxon>
    </lineage>
</organism>
<dbReference type="Pfam" id="PF04515">
    <property type="entry name" value="Choline_transpo"/>
    <property type="match status" value="1"/>
</dbReference>
<keyword evidence="9" id="KW-1185">Reference proteome</keyword>
<protein>
    <recommendedName>
        <fullName evidence="6">Protein PNS1</fullName>
    </recommendedName>
</protein>
<dbReference type="Proteomes" id="UP000054007">
    <property type="component" value="Unassembled WGS sequence"/>
</dbReference>
<feature type="transmembrane region" description="Helical" evidence="6">
    <location>
        <begin position="317"/>
        <end position="338"/>
    </location>
</feature>
<evidence type="ECO:0000256" key="7">
    <source>
        <dbReference type="SAM" id="MobiDB-lite"/>
    </source>
</evidence>
<evidence type="ECO:0000256" key="2">
    <source>
        <dbReference type="ARBA" id="ARBA00007168"/>
    </source>
</evidence>
<keyword evidence="5 6" id="KW-0472">Membrane</keyword>
<feature type="compositionally biased region" description="Polar residues" evidence="7">
    <location>
        <begin position="665"/>
        <end position="689"/>
    </location>
</feature>
<keyword evidence="3 6" id="KW-0812">Transmembrane</keyword>
<accession>A0A0D7BKS5</accession>
<feature type="region of interest" description="Disordered" evidence="7">
    <location>
        <begin position="568"/>
        <end position="732"/>
    </location>
</feature>
<feature type="compositionally biased region" description="Acidic residues" evidence="7">
    <location>
        <begin position="709"/>
        <end position="718"/>
    </location>
</feature>
<feature type="compositionally biased region" description="Gly residues" evidence="7">
    <location>
        <begin position="720"/>
        <end position="732"/>
    </location>
</feature>
<evidence type="ECO:0000256" key="3">
    <source>
        <dbReference type="ARBA" id="ARBA00022692"/>
    </source>
</evidence>
<feature type="compositionally biased region" description="Pro residues" evidence="7">
    <location>
        <begin position="86"/>
        <end position="102"/>
    </location>
</feature>
<feature type="region of interest" description="Disordered" evidence="7">
    <location>
        <begin position="1"/>
        <end position="114"/>
    </location>
</feature>
<evidence type="ECO:0000313" key="8">
    <source>
        <dbReference type="EMBL" id="KIY71082.1"/>
    </source>
</evidence>
<dbReference type="EMBL" id="KN880459">
    <property type="protein sequence ID" value="KIY71082.1"/>
    <property type="molecule type" value="Genomic_DNA"/>
</dbReference>
<evidence type="ECO:0000256" key="4">
    <source>
        <dbReference type="ARBA" id="ARBA00022989"/>
    </source>
</evidence>